<protein>
    <submittedName>
        <fullName evidence="1">Uncharacterized protein</fullName>
    </submittedName>
</protein>
<evidence type="ECO:0000313" key="1">
    <source>
        <dbReference type="EMBL" id="DAD79100.1"/>
    </source>
</evidence>
<dbReference type="EMBL" id="BK014859">
    <property type="protein sequence ID" value="DAD79100.1"/>
    <property type="molecule type" value="Genomic_DNA"/>
</dbReference>
<dbReference type="InterPro" id="IPR035387">
    <property type="entry name" value="DUF5406"/>
</dbReference>
<reference evidence="1" key="1">
    <citation type="journal article" date="2021" name="Proc. Natl. Acad. Sci. U.S.A.">
        <title>A Catalog of Tens of Thousands of Viruses from Human Metagenomes Reveals Hidden Associations with Chronic Diseases.</title>
        <authorList>
            <person name="Tisza M.J."/>
            <person name="Buck C.B."/>
        </authorList>
    </citation>
    <scope>NUCLEOTIDE SEQUENCE</scope>
    <source>
        <strain evidence="1">CtsDY37</strain>
    </source>
</reference>
<proteinExistence type="predicted"/>
<sequence length="115" mass="13165">MKMVMKNYDMNIDWGMAKIKVTLQFENYTGYYIHENGGNVKGFELIESACDTEIFEASDIKESNCSMEINDEEGWFSCELKDEEGNTCGITGELSELKDYIVAAEIIEFEEDPLM</sequence>
<dbReference type="Pfam" id="PF17400">
    <property type="entry name" value="DUF5406"/>
    <property type="match status" value="1"/>
</dbReference>
<organism evidence="1">
    <name type="scientific">Siphoviridae sp. ctsDY37</name>
    <dbReference type="NCBI Taxonomy" id="2826483"/>
    <lineage>
        <taxon>Viruses</taxon>
        <taxon>Duplodnaviria</taxon>
        <taxon>Heunggongvirae</taxon>
        <taxon>Uroviricota</taxon>
        <taxon>Caudoviricetes</taxon>
    </lineage>
</organism>
<name>A0A8S5MA56_9CAUD</name>
<accession>A0A8S5MA56</accession>